<accession>A0AAE1EH84</accession>
<dbReference type="Proteomes" id="UP001286313">
    <property type="component" value="Unassembled WGS sequence"/>
</dbReference>
<organism evidence="2 3">
    <name type="scientific">Petrolisthes cinctipes</name>
    <name type="common">Flat porcelain crab</name>
    <dbReference type="NCBI Taxonomy" id="88211"/>
    <lineage>
        <taxon>Eukaryota</taxon>
        <taxon>Metazoa</taxon>
        <taxon>Ecdysozoa</taxon>
        <taxon>Arthropoda</taxon>
        <taxon>Crustacea</taxon>
        <taxon>Multicrustacea</taxon>
        <taxon>Malacostraca</taxon>
        <taxon>Eumalacostraca</taxon>
        <taxon>Eucarida</taxon>
        <taxon>Decapoda</taxon>
        <taxon>Pleocyemata</taxon>
        <taxon>Anomura</taxon>
        <taxon>Galatheoidea</taxon>
        <taxon>Porcellanidae</taxon>
        <taxon>Petrolisthes</taxon>
    </lineage>
</organism>
<protein>
    <submittedName>
        <fullName evidence="2">Uncharacterized protein</fullName>
    </submittedName>
</protein>
<sequence length="213" mass="23423">MLFNNSEVTQVKICNLEMTLFLITRSVCSSHLPFLDLILCHDRGGAGQGGVEVLYLAIPLIHNLTQQPDPKHTPQCHTIYTSQPPPPTTRPHYLSPQPYPTAPLQHHPNPTPTPSQPQHHPNPNTIPTPPQQHPTAPSQQHPTAPSHNPTPQPHPTTPPHNPTLTPQPHPTTPPHNPTPQHHPTTPPHNTTPQPNIFVLTTGTNYFISSPTIV</sequence>
<feature type="region of interest" description="Disordered" evidence="1">
    <location>
        <begin position="67"/>
        <end position="196"/>
    </location>
</feature>
<feature type="compositionally biased region" description="Low complexity" evidence="1">
    <location>
        <begin position="178"/>
        <end position="195"/>
    </location>
</feature>
<dbReference type="PRINTS" id="PR01217">
    <property type="entry name" value="PRICHEXTENSN"/>
</dbReference>
<dbReference type="EMBL" id="JAWQEG010009129">
    <property type="protein sequence ID" value="KAK3849116.1"/>
    <property type="molecule type" value="Genomic_DNA"/>
</dbReference>
<evidence type="ECO:0000313" key="3">
    <source>
        <dbReference type="Proteomes" id="UP001286313"/>
    </source>
</evidence>
<evidence type="ECO:0000256" key="1">
    <source>
        <dbReference type="SAM" id="MobiDB-lite"/>
    </source>
</evidence>
<name>A0AAE1EH84_PETCI</name>
<feature type="compositionally biased region" description="Low complexity" evidence="1">
    <location>
        <begin position="133"/>
        <end position="147"/>
    </location>
</feature>
<proteinExistence type="predicted"/>
<feature type="compositionally biased region" description="Pro residues" evidence="1">
    <location>
        <begin position="148"/>
        <end position="177"/>
    </location>
</feature>
<reference evidence="2" key="1">
    <citation type="submission" date="2023-10" db="EMBL/GenBank/DDBJ databases">
        <title>Genome assemblies of two species of porcelain crab, Petrolisthes cinctipes and Petrolisthes manimaculis (Anomura: Porcellanidae).</title>
        <authorList>
            <person name="Angst P."/>
        </authorList>
    </citation>
    <scope>NUCLEOTIDE SEQUENCE</scope>
    <source>
        <strain evidence="2">PB745_01</strain>
        <tissue evidence="2">Gill</tissue>
    </source>
</reference>
<keyword evidence="3" id="KW-1185">Reference proteome</keyword>
<dbReference type="AlphaFoldDB" id="A0AAE1EH84"/>
<evidence type="ECO:0000313" key="2">
    <source>
        <dbReference type="EMBL" id="KAK3849116.1"/>
    </source>
</evidence>
<comment type="caution">
    <text evidence="2">The sequence shown here is derived from an EMBL/GenBank/DDBJ whole genome shotgun (WGS) entry which is preliminary data.</text>
</comment>
<gene>
    <name evidence="2" type="ORF">Pcinc_044115</name>
</gene>